<dbReference type="EMBL" id="JAWNGA010000001">
    <property type="protein sequence ID" value="MDY5132270.1"/>
    <property type="molecule type" value="Genomic_DNA"/>
</dbReference>
<keyword evidence="2" id="KW-1185">Reference proteome</keyword>
<protein>
    <submittedName>
        <fullName evidence="1">Transcriptional regulator</fullName>
    </submittedName>
</protein>
<evidence type="ECO:0000313" key="1">
    <source>
        <dbReference type="EMBL" id="MDY5132270.1"/>
    </source>
</evidence>
<comment type="caution">
    <text evidence="1">The sequence shown here is derived from an EMBL/GenBank/DDBJ whole genome shotgun (WGS) entry which is preliminary data.</text>
</comment>
<organism evidence="1 2">
    <name type="scientific">Actinotignum urinale</name>
    <dbReference type="NCBI Taxonomy" id="190146"/>
    <lineage>
        <taxon>Bacteria</taxon>
        <taxon>Bacillati</taxon>
        <taxon>Actinomycetota</taxon>
        <taxon>Actinomycetes</taxon>
        <taxon>Actinomycetales</taxon>
        <taxon>Actinomycetaceae</taxon>
        <taxon>Actinotignum</taxon>
    </lineage>
</organism>
<dbReference type="Proteomes" id="UP001275049">
    <property type="component" value="Unassembled WGS sequence"/>
</dbReference>
<reference evidence="1 2" key="1">
    <citation type="submission" date="2023-10" db="EMBL/GenBank/DDBJ databases">
        <title>Whole Genome based description of the genera Actinobaculum and Actinotignum reveals a complex phylogenetic relationship within the species included in the genus Actinotignum.</title>
        <authorList>
            <person name="Jensen C.S."/>
            <person name="Dargis R."/>
            <person name="Kemp M."/>
            <person name="Christensen J.J."/>
        </authorList>
    </citation>
    <scope>NUCLEOTIDE SEQUENCE [LARGE SCALE GENOMIC DNA]</scope>
    <source>
        <strain evidence="1 2">SLA_B974</strain>
    </source>
</reference>
<dbReference type="RefSeq" id="WP_084676400.1">
    <property type="nucleotide sequence ID" value="NZ_JAWNFT010000001.1"/>
</dbReference>
<name>A0ABU5G4G8_9ACTO</name>
<proteinExistence type="predicted"/>
<evidence type="ECO:0000313" key="2">
    <source>
        <dbReference type="Proteomes" id="UP001275049"/>
    </source>
</evidence>
<gene>
    <name evidence="1" type="ORF">R6G86_00740</name>
</gene>
<sequence>MKPTFYLSSRGVAERIGVTNNTISGYLQQGRLPKPDALIGSPDSDRPIRGWLPETIDEWNKNRPGRGARTDLHK</sequence>
<accession>A0ABU5G4G8</accession>